<evidence type="ECO:0000256" key="6">
    <source>
        <dbReference type="ARBA" id="ARBA00044028"/>
    </source>
</evidence>
<keyword evidence="3" id="KW-0472">Membrane</keyword>
<dbReference type="InterPro" id="IPR012105">
    <property type="entry name" value="Sp17"/>
</dbReference>
<sequence length="143" mass="15775">MSFPDPRTSLRLPSGFEEILYAMAREVLRAQPDDVLGFITRYFQALLAERERECAPPSPCPVCVYEPPRDPRVPSRGSPCPHGLSLISCPADKAPAAAFLPSQEAATKIQAAFRGYSTRKDLRGVRRAHSDPPRPASDPRDCL</sequence>
<evidence type="ECO:0000256" key="2">
    <source>
        <dbReference type="ARBA" id="ARBA00014863"/>
    </source>
</evidence>
<accession>A0A8C2SZD0</accession>
<reference evidence="9" key="3">
    <citation type="submission" date="2025-09" db="UniProtKB">
        <authorList>
            <consortium name="Ensembl"/>
        </authorList>
    </citation>
    <scope>IDENTIFICATION</scope>
</reference>
<dbReference type="InterPro" id="IPR003117">
    <property type="entry name" value="cAMP_dep_PK_reg_su_I/II_a/b"/>
</dbReference>
<dbReference type="Gene3D" id="1.20.890.10">
    <property type="entry name" value="cAMP-dependent protein kinase regulatory subunit, dimerization-anchoring domain"/>
    <property type="match status" value="1"/>
</dbReference>
<reference evidence="9" key="1">
    <citation type="submission" date="2015-11" db="EMBL/GenBank/DDBJ databases">
        <authorList>
            <consortium name="International Coturnix japonica Genome Analysis Consortium"/>
            <person name="Warren W."/>
            <person name="Burt D.W."/>
            <person name="Antin P.B."/>
            <person name="Lanford R."/>
            <person name="Gros J."/>
            <person name="Wilson R.K."/>
        </authorList>
    </citation>
    <scope>NUCLEOTIDE SEQUENCE [LARGE SCALE GENOMIC DNA]</scope>
</reference>
<dbReference type="Proteomes" id="UP000694412">
    <property type="component" value="Chromosome 24"/>
</dbReference>
<feature type="region of interest" description="Disordered" evidence="7">
    <location>
        <begin position="120"/>
        <end position="143"/>
    </location>
</feature>
<dbReference type="InterPro" id="IPR000048">
    <property type="entry name" value="IQ_motif_EF-hand-BS"/>
</dbReference>
<dbReference type="AlphaFoldDB" id="A0A8C2SZD0"/>
<dbReference type="Pfam" id="PF00612">
    <property type="entry name" value="IQ"/>
    <property type="match status" value="1"/>
</dbReference>
<evidence type="ECO:0000256" key="5">
    <source>
        <dbReference type="ARBA" id="ARBA00031837"/>
    </source>
</evidence>
<name>A0A8C2SZD0_COTJA</name>
<dbReference type="PIRSF" id="PIRSF016533">
    <property type="entry name" value="Sp17"/>
    <property type="match status" value="1"/>
</dbReference>
<keyword evidence="10" id="KW-1185">Reference proteome</keyword>
<evidence type="ECO:0000313" key="9">
    <source>
        <dbReference type="Ensembl" id="ENSCJPP00005005852.1"/>
    </source>
</evidence>
<evidence type="ECO:0000259" key="8">
    <source>
        <dbReference type="SMART" id="SM00394"/>
    </source>
</evidence>
<comment type="subcellular location">
    <subcellularLocation>
        <location evidence="1">Membrane</location>
        <topology evidence="1">Peripheral membrane protein</topology>
    </subcellularLocation>
</comment>
<dbReference type="PANTHER" id="PTHR10699:SF11">
    <property type="entry name" value="IGLOO, ISOFORM A"/>
    <property type="match status" value="1"/>
</dbReference>
<dbReference type="PROSITE" id="PS50096">
    <property type="entry name" value="IQ"/>
    <property type="match status" value="1"/>
</dbReference>
<evidence type="ECO:0000313" key="10">
    <source>
        <dbReference type="Proteomes" id="UP000694412"/>
    </source>
</evidence>
<evidence type="ECO:0000256" key="3">
    <source>
        <dbReference type="ARBA" id="ARBA00023136"/>
    </source>
</evidence>
<protein>
    <recommendedName>
        <fullName evidence="2">Sperm surface protein Sp17</fullName>
    </recommendedName>
    <alternativeName>
        <fullName evidence="5">Sperm autoantigenic protein 17</fullName>
    </alternativeName>
</protein>
<dbReference type="CDD" id="cd23767">
    <property type="entry name" value="IQCD"/>
    <property type="match status" value="1"/>
</dbReference>
<dbReference type="GO" id="GO:0007339">
    <property type="term" value="P:binding of sperm to zona pellucida"/>
    <property type="evidence" value="ECO:0007669"/>
    <property type="project" value="InterPro"/>
</dbReference>
<comment type="function">
    <text evidence="4">Sperm surface zona pellucida binding protein. Helps to bind spermatozoa to the zona pellucida with high affinity. Might function in binding zona pellucida and carbohydrates.</text>
</comment>
<reference evidence="9" key="2">
    <citation type="submission" date="2025-08" db="UniProtKB">
        <authorList>
            <consortium name="Ensembl"/>
        </authorList>
    </citation>
    <scope>IDENTIFICATION</scope>
</reference>
<dbReference type="GO" id="GO:0005516">
    <property type="term" value="F:calmodulin binding"/>
    <property type="evidence" value="ECO:0007669"/>
    <property type="project" value="TreeGrafter"/>
</dbReference>
<dbReference type="Pfam" id="PF02197">
    <property type="entry name" value="RIIa"/>
    <property type="match status" value="1"/>
</dbReference>
<organism evidence="9 10">
    <name type="scientific">Coturnix japonica</name>
    <name type="common">Japanese quail</name>
    <name type="synonym">Coturnix coturnix japonica</name>
    <dbReference type="NCBI Taxonomy" id="93934"/>
    <lineage>
        <taxon>Eukaryota</taxon>
        <taxon>Metazoa</taxon>
        <taxon>Chordata</taxon>
        <taxon>Craniata</taxon>
        <taxon>Vertebrata</taxon>
        <taxon>Euteleostomi</taxon>
        <taxon>Archelosauria</taxon>
        <taxon>Archosauria</taxon>
        <taxon>Dinosauria</taxon>
        <taxon>Saurischia</taxon>
        <taxon>Theropoda</taxon>
        <taxon>Coelurosauria</taxon>
        <taxon>Aves</taxon>
        <taxon>Neognathae</taxon>
        <taxon>Galloanserae</taxon>
        <taxon>Galliformes</taxon>
        <taxon>Phasianidae</taxon>
        <taxon>Perdicinae</taxon>
        <taxon>Coturnix</taxon>
    </lineage>
</organism>
<proteinExistence type="predicted"/>
<dbReference type="Gene3D" id="1.20.5.190">
    <property type="match status" value="1"/>
</dbReference>
<dbReference type="CDD" id="cd12100">
    <property type="entry name" value="DD_CABYR_SP17"/>
    <property type="match status" value="1"/>
</dbReference>
<evidence type="ECO:0000256" key="1">
    <source>
        <dbReference type="ARBA" id="ARBA00004170"/>
    </source>
</evidence>
<evidence type="ECO:0000256" key="4">
    <source>
        <dbReference type="ARBA" id="ARBA00025518"/>
    </source>
</evidence>
<dbReference type="SUPFAM" id="SSF47391">
    <property type="entry name" value="Dimerization-anchoring domain of cAMP-dependent PK regulatory subunit"/>
    <property type="match status" value="1"/>
</dbReference>
<feature type="domain" description="RIIa" evidence="8">
    <location>
        <begin position="14"/>
        <end position="51"/>
    </location>
</feature>
<dbReference type="InterPro" id="IPR047579">
    <property type="entry name" value="DD_CABYR_SP17"/>
</dbReference>
<dbReference type="GeneTree" id="ENSGT00940000173276"/>
<dbReference type="GO" id="GO:0016020">
    <property type="term" value="C:membrane"/>
    <property type="evidence" value="ECO:0007669"/>
    <property type="project" value="UniProtKB-SubCell"/>
</dbReference>
<evidence type="ECO:0000256" key="7">
    <source>
        <dbReference type="SAM" id="MobiDB-lite"/>
    </source>
</evidence>
<dbReference type="Ensembl" id="ENSCJPT00005009363.1">
    <property type="protein sequence ID" value="ENSCJPP00005005852.1"/>
    <property type="gene ID" value="ENSCJPG00005005536.1"/>
</dbReference>
<comment type="subunit">
    <text evidence="6">Homodimer. May interact with ROPN1.</text>
</comment>
<dbReference type="SMART" id="SM00394">
    <property type="entry name" value="RIIa"/>
    <property type="match status" value="1"/>
</dbReference>
<dbReference type="PANTHER" id="PTHR10699">
    <property type="entry name" value="NEUROMODULIN"/>
    <property type="match status" value="1"/>
</dbReference>